<sequence length="289" mass="32180">MFAALVPRVFATARVAITPRAFVVSSRVLPLASRQFLFSSRSFAAAATATKRTSAPAKSSTTRTSTKPKAASTKRKKAAPKKKKKAAVKKPGRGSLGRPRKAKKTVKPKAKVDLPTPPKKTASPYALWVKDYFAGRGKTSLTQAEFRALGAQLGAEWKALPEADKQKYSEAAAQSRKDYHAAFAEWSQNITYPVLRQINKQRRLRKKTNIHIPGHSELIKPTNSYIIYVSDQRALPEAWEGAPEGNQARMIWFARRSAERWGTFSEAQKDVYRERAKKHNVAYKAQLAA</sequence>
<dbReference type="GO" id="GO:0003677">
    <property type="term" value="F:DNA binding"/>
    <property type="evidence" value="ECO:0007669"/>
    <property type="project" value="UniProtKB-UniRule"/>
</dbReference>
<dbReference type="InterPro" id="IPR009071">
    <property type="entry name" value="HMG_box_dom"/>
</dbReference>
<dbReference type="AlphaFoldDB" id="A0A167GJQ7"/>
<proteinExistence type="predicted"/>
<gene>
    <name evidence="4" type="ORF">CALVIDRAFT_602794</name>
</gene>
<accession>A0A167GJQ7</accession>
<keyword evidence="5" id="KW-1185">Reference proteome</keyword>
<evidence type="ECO:0000259" key="3">
    <source>
        <dbReference type="PROSITE" id="PS50118"/>
    </source>
</evidence>
<dbReference type="GO" id="GO:0005634">
    <property type="term" value="C:nucleus"/>
    <property type="evidence" value="ECO:0007669"/>
    <property type="project" value="UniProtKB-UniRule"/>
</dbReference>
<dbReference type="Pfam" id="PF00505">
    <property type="entry name" value="HMG_box"/>
    <property type="match status" value="1"/>
</dbReference>
<dbReference type="Proteomes" id="UP000076738">
    <property type="component" value="Unassembled WGS sequence"/>
</dbReference>
<feature type="DNA-binding region" description="HMG box" evidence="1">
    <location>
        <begin position="118"/>
        <end position="187"/>
    </location>
</feature>
<dbReference type="Pfam" id="PF09011">
    <property type="entry name" value="HMG_box_2"/>
    <property type="match status" value="1"/>
</dbReference>
<protein>
    <recommendedName>
        <fullName evidence="3">HMG box domain-containing protein</fullName>
    </recommendedName>
</protein>
<dbReference type="Gene3D" id="1.10.30.10">
    <property type="entry name" value="High mobility group box domain"/>
    <property type="match status" value="2"/>
</dbReference>
<dbReference type="InterPro" id="IPR036910">
    <property type="entry name" value="HMG_box_dom_sf"/>
</dbReference>
<feature type="domain" description="HMG box" evidence="3">
    <location>
        <begin position="118"/>
        <end position="187"/>
    </location>
</feature>
<dbReference type="CDD" id="cd00084">
    <property type="entry name" value="HMG-box_SF"/>
    <property type="match status" value="2"/>
</dbReference>
<dbReference type="SMART" id="SM00398">
    <property type="entry name" value="HMG"/>
    <property type="match status" value="2"/>
</dbReference>
<feature type="domain" description="HMG box" evidence="3">
    <location>
        <begin position="218"/>
        <end position="289"/>
    </location>
</feature>
<dbReference type="EMBL" id="KV417337">
    <property type="protein sequence ID" value="KZO90633.1"/>
    <property type="molecule type" value="Genomic_DNA"/>
</dbReference>
<feature type="region of interest" description="Disordered" evidence="2">
    <location>
        <begin position="49"/>
        <end position="117"/>
    </location>
</feature>
<keyword evidence="1" id="KW-0238">DNA-binding</keyword>
<reference evidence="4 5" key="1">
    <citation type="journal article" date="2016" name="Mol. Biol. Evol.">
        <title>Comparative Genomics of Early-Diverging Mushroom-Forming Fungi Provides Insights into the Origins of Lignocellulose Decay Capabilities.</title>
        <authorList>
            <person name="Nagy L.G."/>
            <person name="Riley R."/>
            <person name="Tritt A."/>
            <person name="Adam C."/>
            <person name="Daum C."/>
            <person name="Floudas D."/>
            <person name="Sun H."/>
            <person name="Yadav J.S."/>
            <person name="Pangilinan J."/>
            <person name="Larsson K.H."/>
            <person name="Matsuura K."/>
            <person name="Barry K."/>
            <person name="Labutti K."/>
            <person name="Kuo R."/>
            <person name="Ohm R.A."/>
            <person name="Bhattacharya S.S."/>
            <person name="Shirouzu T."/>
            <person name="Yoshinaga Y."/>
            <person name="Martin F.M."/>
            <person name="Grigoriev I.V."/>
            <person name="Hibbett D.S."/>
        </authorList>
    </citation>
    <scope>NUCLEOTIDE SEQUENCE [LARGE SCALE GENOMIC DNA]</scope>
    <source>
        <strain evidence="4 5">TUFC12733</strain>
    </source>
</reference>
<dbReference type="STRING" id="1330018.A0A167GJQ7"/>
<dbReference type="SUPFAM" id="SSF47095">
    <property type="entry name" value="HMG-box"/>
    <property type="match status" value="2"/>
</dbReference>
<evidence type="ECO:0000256" key="2">
    <source>
        <dbReference type="SAM" id="MobiDB-lite"/>
    </source>
</evidence>
<feature type="compositionally biased region" description="Low complexity" evidence="2">
    <location>
        <begin position="49"/>
        <end position="71"/>
    </location>
</feature>
<name>A0A167GJQ7_CALVF</name>
<evidence type="ECO:0000313" key="4">
    <source>
        <dbReference type="EMBL" id="KZO90633.1"/>
    </source>
</evidence>
<evidence type="ECO:0000256" key="1">
    <source>
        <dbReference type="PROSITE-ProRule" id="PRU00267"/>
    </source>
</evidence>
<feature type="DNA-binding region" description="HMG box" evidence="1">
    <location>
        <begin position="218"/>
        <end position="289"/>
    </location>
</feature>
<keyword evidence="1" id="KW-0539">Nucleus</keyword>
<feature type="compositionally biased region" description="Basic residues" evidence="2">
    <location>
        <begin position="72"/>
        <end position="109"/>
    </location>
</feature>
<dbReference type="OrthoDB" id="1919336at2759"/>
<dbReference type="PROSITE" id="PS50118">
    <property type="entry name" value="HMG_BOX_2"/>
    <property type="match status" value="2"/>
</dbReference>
<evidence type="ECO:0000313" key="5">
    <source>
        <dbReference type="Proteomes" id="UP000076738"/>
    </source>
</evidence>
<organism evidence="4 5">
    <name type="scientific">Calocera viscosa (strain TUFC12733)</name>
    <dbReference type="NCBI Taxonomy" id="1330018"/>
    <lineage>
        <taxon>Eukaryota</taxon>
        <taxon>Fungi</taxon>
        <taxon>Dikarya</taxon>
        <taxon>Basidiomycota</taxon>
        <taxon>Agaricomycotina</taxon>
        <taxon>Dacrymycetes</taxon>
        <taxon>Dacrymycetales</taxon>
        <taxon>Dacrymycetaceae</taxon>
        <taxon>Calocera</taxon>
    </lineage>
</organism>